<evidence type="ECO:0000256" key="22">
    <source>
        <dbReference type="ARBA" id="ARBA00049107"/>
    </source>
</evidence>
<dbReference type="EC" id="3.4.13.23" evidence="14"/>
<comment type="subunit">
    <text evidence="19">Interacts with G-actin; ADP-actin form.</text>
</comment>
<dbReference type="Gene3D" id="3.40.220.10">
    <property type="entry name" value="Leucine Aminopeptidase, subunit E, domain 1"/>
    <property type="match status" value="1"/>
</dbReference>
<keyword evidence="12" id="KW-0206">Cytoskeleton</keyword>
<dbReference type="FunFam" id="3.40.20.10:FF:000007">
    <property type="entry name" value="Twinfilin-1 isoform 1"/>
    <property type="match status" value="1"/>
</dbReference>
<dbReference type="GO" id="GO:0003779">
    <property type="term" value="F:actin binding"/>
    <property type="evidence" value="ECO:0007669"/>
    <property type="project" value="UniProtKB-KW"/>
</dbReference>
<evidence type="ECO:0000256" key="4">
    <source>
        <dbReference type="ARBA" id="ARBA00009557"/>
    </source>
</evidence>
<evidence type="ECO:0000256" key="6">
    <source>
        <dbReference type="ARBA" id="ARBA00022438"/>
    </source>
</evidence>
<evidence type="ECO:0000256" key="20">
    <source>
        <dbReference type="ARBA" id="ARBA00045966"/>
    </source>
</evidence>
<evidence type="ECO:0000256" key="12">
    <source>
        <dbReference type="ARBA" id="ARBA00023212"/>
    </source>
</evidence>
<evidence type="ECO:0000256" key="24">
    <source>
        <dbReference type="ARBA" id="ARBA00069496"/>
    </source>
</evidence>
<dbReference type="CDD" id="cd11285">
    <property type="entry name" value="ADF_Twf-N_like"/>
    <property type="match status" value="1"/>
</dbReference>
<accession>A0AAW1CNM3</accession>
<dbReference type="PANTHER" id="PTHR11963">
    <property type="entry name" value="LEUCINE AMINOPEPTIDASE-RELATED"/>
    <property type="match status" value="1"/>
</dbReference>
<sequence length="825" mass="91753">MSHQTGIKANEKLKKFFAKNCHSSKLRMFKVCIDNEELTLAQHIEAKGTWEDDFDKHVRKLIELDQPSYLMCRFDSKNSTGYDWLLVSWSPDDAPVRQKMLYASTKATLKQEFGSGQIQEEVHATTLDELNAASLRKIKEAPAPLSPQEEEALLSQVTDSMRHVGIESRGATLNTLNMPLSDQAKEGLAALASEQVNYVRLAIDILQERIDVDMTSVIQAKELGTYVPEDTARYHVFRYLYKHDGQDKKAVFFIYSMPGYSCPIKERMLYSSSKAPLIETVESILGVKVDKKLKDNWPLYLDNSATCTGEAREGKALLLGVYSTCTPMDPSEIIFTRTALNYDKFSCLKLSESLRAAGPLPALGEVRLCYNLEPTFPIVAVAGLGNQCYGYNRMEKRDEAKEAIRVAVGTAARAVHELNVSRIYMESFGNSEAAAEGAVLSLWIYQDLKHRSHKIRIPYIGLYDDGDWVGWQVGLEKAAAQNLARHLMETPSNLMTPTNFALSAVEALSRTGVSVHVKVREWAEENEMNGFLAVAKGSAEDPIFLELLYNGCDPCEKPIVLIGKGVTFDSGGLCLKKREALTNMRGDMGGAAAVVATMRAITTMKLPLNVRGIIPLCENMPGARATKPGDIIRAMNGKTVLIENTDAEGVLLLADAISYSTKYDPKFMLDVGTLTADMESIMAASATGVFTNCDSLWASMKSAAVHTGDRVWRFPLWKIYQQQIKPAHVNCDLTNTPEGLNGYSCAMAAFLWHFIYHYKWMHMDTFGVMMEYGDTPYLRAGMSGRPTRTLIEFLAQISCKTAHDINLTCTPPEGPRKMEQTPTLQ</sequence>
<feature type="domain" description="ADF-H" evidence="25">
    <location>
        <begin position="175"/>
        <end position="309"/>
    </location>
</feature>
<comment type="function">
    <text evidence="23">Actin-binding protein involved in motile and morphological processes. Inhibits actin polymerization, likely by sequestering G-actin.</text>
</comment>
<dbReference type="PANTHER" id="PTHR11963:SF25">
    <property type="entry name" value="CYTOSOL AMINOPEPTIDASE"/>
    <property type="match status" value="1"/>
</dbReference>
<keyword evidence="11" id="KW-0009">Actin-binding</keyword>
<dbReference type="InterPro" id="IPR043472">
    <property type="entry name" value="Macro_dom-like"/>
</dbReference>
<dbReference type="Gene3D" id="3.40.630.10">
    <property type="entry name" value="Zn peptidases"/>
    <property type="match status" value="1"/>
</dbReference>
<evidence type="ECO:0000256" key="15">
    <source>
        <dbReference type="ARBA" id="ARBA00029605"/>
    </source>
</evidence>
<comment type="similarity">
    <text evidence="4">Belongs to the actin-binding proteins ADF family. Twinfilin subfamily.</text>
</comment>
<dbReference type="CDD" id="cd11284">
    <property type="entry name" value="ADF_Twf-C_like"/>
    <property type="match status" value="1"/>
</dbReference>
<dbReference type="GO" id="GO:0005856">
    <property type="term" value="C:cytoskeleton"/>
    <property type="evidence" value="ECO:0007669"/>
    <property type="project" value="UniProtKB-SubCell"/>
</dbReference>
<comment type="subcellular location">
    <subcellularLocation>
        <location evidence="2">Cytoplasm</location>
        <location evidence="2">Cell cortex</location>
    </subcellularLocation>
    <subcellularLocation>
        <location evidence="1">Cytoplasm</location>
        <location evidence="1">Cytoskeleton</location>
    </subcellularLocation>
</comment>
<dbReference type="InterPro" id="IPR029006">
    <property type="entry name" value="ADF-H/Gelsolin-like_dom_sf"/>
</dbReference>
<evidence type="ECO:0000256" key="5">
    <source>
        <dbReference type="ARBA" id="ARBA00014190"/>
    </source>
</evidence>
<gene>
    <name evidence="26" type="ORF">O3M35_001762</name>
</gene>
<reference evidence="26 27" key="1">
    <citation type="submission" date="2022-12" db="EMBL/GenBank/DDBJ databases">
        <title>Chromosome-level genome assembly of true bugs.</title>
        <authorList>
            <person name="Ma L."/>
            <person name="Li H."/>
        </authorList>
    </citation>
    <scope>NUCLEOTIDE SEQUENCE [LARGE SCALE GENOMIC DNA]</scope>
    <source>
        <strain evidence="26">Lab_2022b</strain>
    </source>
</reference>
<evidence type="ECO:0000256" key="3">
    <source>
        <dbReference type="ARBA" id="ARBA00009528"/>
    </source>
</evidence>
<dbReference type="SUPFAM" id="SSF52949">
    <property type="entry name" value="Macro domain-like"/>
    <property type="match status" value="1"/>
</dbReference>
<comment type="similarity">
    <text evidence="3">Belongs to the peptidase M17 family.</text>
</comment>
<comment type="catalytic activity">
    <reaction evidence="13">
        <text>an S-substituted L-cysteinylglycine + H2O = an S-substituted L-cysteine + glycine</text>
        <dbReference type="Rhea" id="RHEA:60444"/>
        <dbReference type="ChEBI" id="CHEBI:15377"/>
        <dbReference type="ChEBI" id="CHEBI:57305"/>
        <dbReference type="ChEBI" id="CHEBI:58717"/>
        <dbReference type="ChEBI" id="CHEBI:143103"/>
        <dbReference type="EC" id="3.4.13.23"/>
    </reaction>
    <physiologicalReaction direction="left-to-right" evidence="13">
        <dbReference type="Rhea" id="RHEA:60445"/>
    </physiologicalReaction>
</comment>
<evidence type="ECO:0000256" key="19">
    <source>
        <dbReference type="ARBA" id="ARBA00038532"/>
    </source>
</evidence>
<dbReference type="InterPro" id="IPR011356">
    <property type="entry name" value="Leucine_aapep/pepB"/>
</dbReference>
<proteinExistence type="inferred from homology"/>
<organism evidence="26 27">
    <name type="scientific">Rhynocoris fuscipes</name>
    <dbReference type="NCBI Taxonomy" id="488301"/>
    <lineage>
        <taxon>Eukaryota</taxon>
        <taxon>Metazoa</taxon>
        <taxon>Ecdysozoa</taxon>
        <taxon>Arthropoda</taxon>
        <taxon>Hexapoda</taxon>
        <taxon>Insecta</taxon>
        <taxon>Pterygota</taxon>
        <taxon>Neoptera</taxon>
        <taxon>Paraneoptera</taxon>
        <taxon>Hemiptera</taxon>
        <taxon>Heteroptera</taxon>
        <taxon>Panheteroptera</taxon>
        <taxon>Cimicomorpha</taxon>
        <taxon>Reduviidae</taxon>
        <taxon>Harpactorinae</taxon>
        <taxon>Harpactorini</taxon>
        <taxon>Rhynocoris</taxon>
    </lineage>
</organism>
<evidence type="ECO:0000256" key="17">
    <source>
        <dbReference type="ARBA" id="ARBA00030997"/>
    </source>
</evidence>
<comment type="catalytic activity">
    <reaction evidence="21">
        <text>S-benzyl-L-cysteinylglycine + H2O = S-benzyl-L-cysteine + glycine</text>
        <dbReference type="Rhea" id="RHEA:62568"/>
        <dbReference type="ChEBI" id="CHEBI:15377"/>
        <dbReference type="ChEBI" id="CHEBI:57305"/>
        <dbReference type="ChEBI" id="CHEBI:145802"/>
        <dbReference type="ChEBI" id="CHEBI:145803"/>
    </reaction>
    <physiologicalReaction direction="left-to-right" evidence="21">
        <dbReference type="Rhea" id="RHEA:62569"/>
    </physiologicalReaction>
</comment>
<evidence type="ECO:0000256" key="13">
    <source>
        <dbReference type="ARBA" id="ARBA00023511"/>
    </source>
</evidence>
<evidence type="ECO:0000256" key="14">
    <source>
        <dbReference type="ARBA" id="ARBA00023625"/>
    </source>
</evidence>
<dbReference type="Pfam" id="PF02789">
    <property type="entry name" value="Peptidase_M17_N"/>
    <property type="match status" value="1"/>
</dbReference>
<dbReference type="SUPFAM" id="SSF53187">
    <property type="entry name" value="Zn-dependent exopeptidases"/>
    <property type="match status" value="1"/>
</dbReference>
<dbReference type="GO" id="GO:0005938">
    <property type="term" value="C:cell cortex"/>
    <property type="evidence" value="ECO:0007669"/>
    <property type="project" value="UniProtKB-SubCell"/>
</dbReference>
<dbReference type="PROSITE" id="PS51263">
    <property type="entry name" value="ADF_H"/>
    <property type="match status" value="2"/>
</dbReference>
<comment type="catalytic activity">
    <reaction evidence="22">
        <text>L-cysteinylglycine + H2O = L-cysteine + glycine</text>
        <dbReference type="Rhea" id="RHEA:28783"/>
        <dbReference type="ChEBI" id="CHEBI:15377"/>
        <dbReference type="ChEBI" id="CHEBI:35235"/>
        <dbReference type="ChEBI" id="CHEBI:57305"/>
        <dbReference type="ChEBI" id="CHEBI:61694"/>
    </reaction>
    <physiologicalReaction direction="left-to-right" evidence="22">
        <dbReference type="Rhea" id="RHEA:28784"/>
    </physiologicalReaction>
</comment>
<evidence type="ECO:0000256" key="11">
    <source>
        <dbReference type="ARBA" id="ARBA00023203"/>
    </source>
</evidence>
<dbReference type="Pfam" id="PF00883">
    <property type="entry name" value="Peptidase_M17"/>
    <property type="match status" value="1"/>
</dbReference>
<evidence type="ECO:0000256" key="23">
    <source>
        <dbReference type="ARBA" id="ARBA00056419"/>
    </source>
</evidence>
<comment type="function">
    <text evidence="20">Cytosolic metallopeptidase that catalyzes the removal of unsubstituted N-terminal hydrophobic amino acids from various peptides. The presence of Zn(2+) ions is essential for the peptidase activity, and the association with other cofactors can modulate the substrate spectificity of the enzyme. For instance, in the presence of Mn(2+), it displays a specific Cys-Gly hydrolyzing activity of Cys-Gly-S-conjugates. Involved in the metabolism of glutathione and in the degradation of glutathione S-conjugates, which may play a role in the control of the cell redox status.</text>
</comment>
<evidence type="ECO:0000256" key="16">
    <source>
        <dbReference type="ARBA" id="ARBA00030930"/>
    </source>
</evidence>
<keyword evidence="6" id="KW-0031">Aminopeptidase</keyword>
<keyword evidence="8" id="KW-0645">Protease</keyword>
<evidence type="ECO:0000256" key="1">
    <source>
        <dbReference type="ARBA" id="ARBA00004245"/>
    </source>
</evidence>
<dbReference type="EMBL" id="JAPXFL010000010">
    <property type="protein sequence ID" value="KAK9500511.1"/>
    <property type="molecule type" value="Genomic_DNA"/>
</dbReference>
<evidence type="ECO:0000256" key="10">
    <source>
        <dbReference type="ARBA" id="ARBA00022801"/>
    </source>
</evidence>
<dbReference type="GO" id="GO:0030145">
    <property type="term" value="F:manganese ion binding"/>
    <property type="evidence" value="ECO:0007669"/>
    <property type="project" value="InterPro"/>
</dbReference>
<comment type="caution">
    <text evidence="26">The sequence shown here is derived from an EMBL/GenBank/DDBJ whole genome shotgun (WGS) entry which is preliminary data.</text>
</comment>
<keyword evidence="27" id="KW-1185">Reference proteome</keyword>
<dbReference type="GO" id="GO:0006508">
    <property type="term" value="P:proteolysis"/>
    <property type="evidence" value="ECO:0007669"/>
    <property type="project" value="UniProtKB-KW"/>
</dbReference>
<keyword evidence="10" id="KW-0378">Hydrolase</keyword>
<dbReference type="InterPro" id="IPR008283">
    <property type="entry name" value="Peptidase_M17_N"/>
</dbReference>
<dbReference type="Proteomes" id="UP001461498">
    <property type="component" value="Unassembled WGS sequence"/>
</dbReference>
<dbReference type="FunFam" id="3.40.20.10:FF:000042">
    <property type="entry name" value="Actin depolymerizing protein"/>
    <property type="match status" value="1"/>
</dbReference>
<dbReference type="PRINTS" id="PR00481">
    <property type="entry name" value="LAMNOPPTDASE"/>
</dbReference>
<dbReference type="SMART" id="SM00102">
    <property type="entry name" value="ADF"/>
    <property type="match status" value="2"/>
</dbReference>
<dbReference type="Gene3D" id="3.40.20.10">
    <property type="entry name" value="Severin"/>
    <property type="match status" value="2"/>
</dbReference>
<dbReference type="CDD" id="cd00433">
    <property type="entry name" value="Peptidase_M17"/>
    <property type="match status" value="1"/>
</dbReference>
<dbReference type="InterPro" id="IPR002108">
    <property type="entry name" value="ADF-H"/>
</dbReference>
<evidence type="ECO:0000256" key="9">
    <source>
        <dbReference type="ARBA" id="ARBA00022737"/>
    </source>
</evidence>
<evidence type="ECO:0000259" key="25">
    <source>
        <dbReference type="PROSITE" id="PS51263"/>
    </source>
</evidence>
<dbReference type="Pfam" id="PF00241">
    <property type="entry name" value="Cofilin_ADF"/>
    <property type="match status" value="2"/>
</dbReference>
<evidence type="ECO:0000313" key="26">
    <source>
        <dbReference type="EMBL" id="KAK9500511.1"/>
    </source>
</evidence>
<keyword evidence="9" id="KW-0677">Repeat</keyword>
<name>A0AAW1CNM3_9HEMI</name>
<keyword evidence="7" id="KW-0963">Cytoplasm</keyword>
<evidence type="ECO:0000256" key="18">
    <source>
        <dbReference type="ARBA" id="ARBA00031564"/>
    </source>
</evidence>
<evidence type="ECO:0000313" key="27">
    <source>
        <dbReference type="Proteomes" id="UP001461498"/>
    </source>
</evidence>
<dbReference type="InterPro" id="IPR000819">
    <property type="entry name" value="Peptidase_M17_C"/>
</dbReference>
<dbReference type="SUPFAM" id="SSF55753">
    <property type="entry name" value="Actin depolymerizing proteins"/>
    <property type="match status" value="2"/>
</dbReference>
<evidence type="ECO:0000256" key="7">
    <source>
        <dbReference type="ARBA" id="ARBA00022490"/>
    </source>
</evidence>
<protein>
    <recommendedName>
        <fullName evidence="5">Cytosol aminopeptidase</fullName>
        <ecNumber evidence="14">3.4.13.23</ecNumber>
    </recommendedName>
    <alternativeName>
        <fullName evidence="17">Cysteinylglycine-S-conjugate dipeptidase</fullName>
    </alternativeName>
    <alternativeName>
        <fullName evidence="18">Leucine aminopeptidase 3</fullName>
    </alternativeName>
    <alternativeName>
        <fullName evidence="16">Proline aminopeptidase</fullName>
    </alternativeName>
    <alternativeName>
        <fullName evidence="15">Prolyl aminopeptidase</fullName>
    </alternativeName>
    <alternativeName>
        <fullName evidence="24">Twinfilin</fullName>
    </alternativeName>
</protein>
<evidence type="ECO:0000256" key="2">
    <source>
        <dbReference type="ARBA" id="ARBA00004544"/>
    </source>
</evidence>
<dbReference type="AlphaFoldDB" id="A0AAW1CNM3"/>
<evidence type="ECO:0000256" key="8">
    <source>
        <dbReference type="ARBA" id="ARBA00022670"/>
    </source>
</evidence>
<feature type="domain" description="ADF-H" evidence="25">
    <location>
        <begin position="1"/>
        <end position="140"/>
    </location>
</feature>
<dbReference type="GO" id="GO:0070006">
    <property type="term" value="F:metalloaminopeptidase activity"/>
    <property type="evidence" value="ECO:0007669"/>
    <property type="project" value="InterPro"/>
</dbReference>
<evidence type="ECO:0000256" key="21">
    <source>
        <dbReference type="ARBA" id="ARBA00047881"/>
    </source>
</evidence>